<organism evidence="3 4">
    <name type="scientific">Marinicauda salina</name>
    <dbReference type="NCBI Taxonomy" id="2135793"/>
    <lineage>
        <taxon>Bacteria</taxon>
        <taxon>Pseudomonadati</taxon>
        <taxon>Pseudomonadota</taxon>
        <taxon>Alphaproteobacteria</taxon>
        <taxon>Maricaulales</taxon>
        <taxon>Maricaulaceae</taxon>
        <taxon>Marinicauda</taxon>
    </lineage>
</organism>
<proteinExistence type="predicted"/>
<evidence type="ECO:0000256" key="1">
    <source>
        <dbReference type="SAM" id="MobiDB-lite"/>
    </source>
</evidence>
<accession>A0A2U2BT74</accession>
<comment type="caution">
    <text evidence="3">The sequence shown here is derived from an EMBL/GenBank/DDBJ whole genome shotgun (WGS) entry which is preliminary data.</text>
</comment>
<protein>
    <recommendedName>
        <fullName evidence="5">Polymer-forming cytoskeletal protein</fullName>
    </recommendedName>
</protein>
<dbReference type="AlphaFoldDB" id="A0A2U2BT74"/>
<sequence>MTRLLLTTAAAGAMALALGGCIYVDTSGAAYASKGKQNLIGGDVSATLDEDGDFRVAGADVSLSGRVGGRLSVAGADFRGEDLSLGSLEGAAADVVFDGEVAEDVDMNVADMRWSGPVGGAFEVNAADLRFDGSVGGGFRANVADARLSGVFSDVRVNAADLVLEDGFQASGDVRVNAAELDVDGLISGRLDAAARTARIAGIVEGPLEIYADPGRRPHDREDGLVVISGRTAGGEICARRVVISGTVTGALAVTADEPATIEAGADAPEVSFTAREGRECERE</sequence>
<feature type="chain" id="PRO_5015700960" description="Polymer-forming cytoskeletal protein" evidence="2">
    <location>
        <begin position="20"/>
        <end position="284"/>
    </location>
</feature>
<dbReference type="PROSITE" id="PS51257">
    <property type="entry name" value="PROKAR_LIPOPROTEIN"/>
    <property type="match status" value="1"/>
</dbReference>
<name>A0A2U2BT74_9PROT</name>
<evidence type="ECO:0008006" key="5">
    <source>
        <dbReference type="Google" id="ProtNLM"/>
    </source>
</evidence>
<evidence type="ECO:0000313" key="3">
    <source>
        <dbReference type="EMBL" id="PWE17203.1"/>
    </source>
</evidence>
<dbReference type="RefSeq" id="WP_109252434.1">
    <property type="nucleotide sequence ID" value="NZ_QEXV01000003.1"/>
</dbReference>
<feature type="region of interest" description="Disordered" evidence="1">
    <location>
        <begin position="265"/>
        <end position="284"/>
    </location>
</feature>
<reference evidence="4" key="1">
    <citation type="submission" date="2018-05" db="EMBL/GenBank/DDBJ databases">
        <authorList>
            <person name="Liu B.-T."/>
        </authorList>
    </citation>
    <scope>NUCLEOTIDE SEQUENCE [LARGE SCALE GENOMIC DNA]</scope>
    <source>
        <strain evidence="4">WD6-1</strain>
    </source>
</reference>
<gene>
    <name evidence="3" type="ORF">DDZ18_05785</name>
</gene>
<evidence type="ECO:0000313" key="4">
    <source>
        <dbReference type="Proteomes" id="UP000245168"/>
    </source>
</evidence>
<dbReference type="Proteomes" id="UP000245168">
    <property type="component" value="Unassembled WGS sequence"/>
</dbReference>
<dbReference type="EMBL" id="QEXV01000003">
    <property type="protein sequence ID" value="PWE17203.1"/>
    <property type="molecule type" value="Genomic_DNA"/>
</dbReference>
<keyword evidence="2" id="KW-0732">Signal</keyword>
<keyword evidence="4" id="KW-1185">Reference proteome</keyword>
<dbReference type="OrthoDB" id="7627896at2"/>
<evidence type="ECO:0000256" key="2">
    <source>
        <dbReference type="SAM" id="SignalP"/>
    </source>
</evidence>
<feature type="signal peptide" evidence="2">
    <location>
        <begin position="1"/>
        <end position="19"/>
    </location>
</feature>